<dbReference type="InParanoid" id="W7XE06"/>
<proteinExistence type="predicted"/>
<reference evidence="2" key="1">
    <citation type="journal article" date="2006" name="PLoS Biol.">
        <title>Macronuclear genome sequence of the ciliate Tetrahymena thermophila, a model eukaryote.</title>
        <authorList>
            <person name="Eisen J.A."/>
            <person name="Coyne R.S."/>
            <person name="Wu M."/>
            <person name="Wu D."/>
            <person name="Thiagarajan M."/>
            <person name="Wortman J.R."/>
            <person name="Badger J.H."/>
            <person name="Ren Q."/>
            <person name="Amedeo P."/>
            <person name="Jones K.M."/>
            <person name="Tallon L.J."/>
            <person name="Delcher A.L."/>
            <person name="Salzberg S.L."/>
            <person name="Silva J.C."/>
            <person name="Haas B.J."/>
            <person name="Majoros W.H."/>
            <person name="Farzad M."/>
            <person name="Carlton J.M."/>
            <person name="Smith R.K. Jr."/>
            <person name="Garg J."/>
            <person name="Pearlman R.E."/>
            <person name="Karrer K.M."/>
            <person name="Sun L."/>
            <person name="Manning G."/>
            <person name="Elde N.C."/>
            <person name="Turkewitz A.P."/>
            <person name="Asai D.J."/>
            <person name="Wilkes D.E."/>
            <person name="Wang Y."/>
            <person name="Cai H."/>
            <person name="Collins K."/>
            <person name="Stewart B.A."/>
            <person name="Lee S.R."/>
            <person name="Wilamowska K."/>
            <person name="Weinberg Z."/>
            <person name="Ruzzo W.L."/>
            <person name="Wloga D."/>
            <person name="Gaertig J."/>
            <person name="Frankel J."/>
            <person name="Tsao C.-C."/>
            <person name="Gorovsky M.A."/>
            <person name="Keeling P.J."/>
            <person name="Waller R.F."/>
            <person name="Patron N.J."/>
            <person name="Cherry J.M."/>
            <person name="Stover N.A."/>
            <person name="Krieger C.J."/>
            <person name="del Toro C."/>
            <person name="Ryder H.F."/>
            <person name="Williamson S.C."/>
            <person name="Barbeau R.A."/>
            <person name="Hamilton E.P."/>
            <person name="Orias E."/>
        </authorList>
    </citation>
    <scope>NUCLEOTIDE SEQUENCE [LARGE SCALE GENOMIC DNA]</scope>
    <source>
        <strain evidence="2">SB210</strain>
    </source>
</reference>
<sequence length="112" mass="13461">MKQQDQQIIKAKIENRIRSQINKKKANSIKRKRKQIKQIKSFKLVQIIKNITIQNKQTIFTKGTESNLRDQCNLLNQNLSLMHLNRQQIQKSDYSNPKIFPYTLRSFYHFIN</sequence>
<accession>W7XE06</accession>
<evidence type="ECO:0000313" key="2">
    <source>
        <dbReference type="Proteomes" id="UP000009168"/>
    </source>
</evidence>
<keyword evidence="2" id="KW-1185">Reference proteome</keyword>
<dbReference type="AlphaFoldDB" id="W7XE06"/>
<name>W7XE06_TETTS</name>
<dbReference type="GeneID" id="24441554"/>
<dbReference type="Proteomes" id="UP000009168">
    <property type="component" value="Unassembled WGS sequence"/>
</dbReference>
<protein>
    <submittedName>
        <fullName evidence="1">Uncharacterized protein</fullName>
    </submittedName>
</protein>
<evidence type="ECO:0000313" key="1">
    <source>
        <dbReference type="EMBL" id="EWS75862.1"/>
    </source>
</evidence>
<dbReference type="EMBL" id="GG662806">
    <property type="protein sequence ID" value="EWS75862.1"/>
    <property type="molecule type" value="Genomic_DNA"/>
</dbReference>
<organism evidence="1 2">
    <name type="scientific">Tetrahymena thermophila (strain SB210)</name>
    <dbReference type="NCBI Taxonomy" id="312017"/>
    <lineage>
        <taxon>Eukaryota</taxon>
        <taxon>Sar</taxon>
        <taxon>Alveolata</taxon>
        <taxon>Ciliophora</taxon>
        <taxon>Intramacronucleata</taxon>
        <taxon>Oligohymenophorea</taxon>
        <taxon>Hymenostomatida</taxon>
        <taxon>Tetrahymenina</taxon>
        <taxon>Tetrahymenidae</taxon>
        <taxon>Tetrahymena</taxon>
    </lineage>
</organism>
<gene>
    <name evidence="1" type="ORF">TTHERM_001050377</name>
</gene>
<dbReference type="KEGG" id="tet:TTHERM_001050377"/>
<dbReference type="RefSeq" id="XP_012651597.1">
    <property type="nucleotide sequence ID" value="XM_012796143.1"/>
</dbReference>